<keyword evidence="2 5" id="KW-0812">Transmembrane</keyword>
<feature type="transmembrane region" description="Helical" evidence="5">
    <location>
        <begin position="132"/>
        <end position="161"/>
    </location>
</feature>
<evidence type="ECO:0000256" key="5">
    <source>
        <dbReference type="RuleBase" id="RU363107"/>
    </source>
</evidence>
<proteinExistence type="inferred from homology"/>
<sequence>MSIFQKAADKIDSVKNNMSSPLQDKYYTIYQDIAIPIPRSFYDFFSTNNFNAGFGLPDFKDTKRWNNRIQKNLNYYQTNYFILMVLFWLCNFITFFVKPAIFIVGVVAPMVVPKYFPIPNKQHESIIMASGPMIIAGIMLSLFPAIIYGFMWNLIILLIIFTHASLRLRNIDNKISNTVGKLRRQRTVMSEILSFFPDSTEE</sequence>
<dbReference type="STRING" id="131310.A0A0N4ZHP8"/>
<reference evidence="7" key="1">
    <citation type="submission" date="2017-02" db="UniProtKB">
        <authorList>
            <consortium name="WormBaseParasite"/>
        </authorList>
    </citation>
    <scope>IDENTIFICATION</scope>
</reference>
<accession>A0A0N4ZHP8</accession>
<keyword evidence="4 5" id="KW-0472">Membrane</keyword>
<dbReference type="Proteomes" id="UP000038045">
    <property type="component" value="Unplaced"/>
</dbReference>
<name>A0A0N4ZHP8_PARTI</name>
<evidence type="ECO:0000256" key="1">
    <source>
        <dbReference type="ARBA" id="ARBA00004141"/>
    </source>
</evidence>
<dbReference type="AlphaFoldDB" id="A0A0N4ZHP8"/>
<keyword evidence="3 5" id="KW-1133">Transmembrane helix</keyword>
<dbReference type="Pfam" id="PF03208">
    <property type="entry name" value="PRA1"/>
    <property type="match status" value="1"/>
</dbReference>
<dbReference type="PANTHER" id="PTHR12859:SF0">
    <property type="entry name" value="PRA1 FAMILY PROTEIN"/>
    <property type="match status" value="1"/>
</dbReference>
<evidence type="ECO:0000313" key="6">
    <source>
        <dbReference type="Proteomes" id="UP000038045"/>
    </source>
</evidence>
<organism evidence="6 7">
    <name type="scientific">Parastrongyloides trichosuri</name>
    <name type="common">Possum-specific nematode worm</name>
    <dbReference type="NCBI Taxonomy" id="131310"/>
    <lineage>
        <taxon>Eukaryota</taxon>
        <taxon>Metazoa</taxon>
        <taxon>Ecdysozoa</taxon>
        <taxon>Nematoda</taxon>
        <taxon>Chromadorea</taxon>
        <taxon>Rhabditida</taxon>
        <taxon>Tylenchina</taxon>
        <taxon>Panagrolaimomorpha</taxon>
        <taxon>Strongyloidoidea</taxon>
        <taxon>Strongyloididae</taxon>
        <taxon>Parastrongyloides</taxon>
    </lineage>
</organism>
<protein>
    <recommendedName>
        <fullName evidence="5">PRA1 family protein</fullName>
    </recommendedName>
</protein>
<comment type="similarity">
    <text evidence="5">Belongs to the PRA1 family.</text>
</comment>
<dbReference type="PANTHER" id="PTHR12859">
    <property type="entry name" value="PRA1 PROTEIN"/>
    <property type="match status" value="1"/>
</dbReference>
<dbReference type="GO" id="GO:0016020">
    <property type="term" value="C:membrane"/>
    <property type="evidence" value="ECO:0007669"/>
    <property type="project" value="UniProtKB-SubCell"/>
</dbReference>
<evidence type="ECO:0000256" key="4">
    <source>
        <dbReference type="ARBA" id="ARBA00023136"/>
    </source>
</evidence>
<keyword evidence="6" id="KW-1185">Reference proteome</keyword>
<dbReference type="WBParaSite" id="PTRK_0000744400.1">
    <property type="protein sequence ID" value="PTRK_0000744400.1"/>
    <property type="gene ID" value="PTRK_0000744400"/>
</dbReference>
<comment type="subcellular location">
    <subcellularLocation>
        <location evidence="1 5">Membrane</location>
        <topology evidence="1 5">Multi-pass membrane protein</topology>
    </subcellularLocation>
</comment>
<evidence type="ECO:0000256" key="2">
    <source>
        <dbReference type="ARBA" id="ARBA00022692"/>
    </source>
</evidence>
<dbReference type="InterPro" id="IPR004895">
    <property type="entry name" value="Prenylated_rab_accept_PRA1"/>
</dbReference>
<feature type="transmembrane region" description="Helical" evidence="5">
    <location>
        <begin position="80"/>
        <end position="112"/>
    </location>
</feature>
<evidence type="ECO:0000256" key="3">
    <source>
        <dbReference type="ARBA" id="ARBA00022989"/>
    </source>
</evidence>
<evidence type="ECO:0000313" key="7">
    <source>
        <dbReference type="WBParaSite" id="PTRK_0000744400.1"/>
    </source>
</evidence>